<keyword evidence="2" id="KW-1185">Reference proteome</keyword>
<reference evidence="1" key="1">
    <citation type="submission" date="2023-03" db="EMBL/GenBank/DDBJ databases">
        <title>Chromosome-level genomes of two armyworms, Mythimna separata and Mythimna loreyi, provide insights into the biosynthesis and reception of sex pheromones.</title>
        <authorList>
            <person name="Zhao H."/>
        </authorList>
    </citation>
    <scope>NUCLEOTIDE SEQUENCE</scope>
    <source>
        <strain evidence="1">BeijingLab</strain>
    </source>
</reference>
<sequence>MNCSVRPMSLSITTRGIGLNLCAFYYNTIRDYPKFGRTLPNIYAVYRAMLALVEVKLMKVGVPLRDFELVYRNSVYLWEEIIGWSSFLIPVTIQKLIDAIGIIENEDEGTYFPVMSKNTLIDGRFVPRPENILLSNLRETVVALADPNNPVLHKETFYQNNPIPAAEWDLNYTLMNAEKIMPAEYDYNTHLDQDFRALRFFGTTTLRLNLHNFSIAKKNATGDKAILMGSQMSGLRTPDLQSEETLINYYRHAEPENNVQNFYSLVSLSDDEKLRGATMLLGEQPIVENCPQHSLYALRSNNVNAFSFMHNYKGSFDQQHFVK</sequence>
<gene>
    <name evidence="1" type="ORF">PYW08_007453</name>
</gene>
<evidence type="ECO:0000313" key="1">
    <source>
        <dbReference type="EMBL" id="KAJ8713833.1"/>
    </source>
</evidence>
<dbReference type="EMBL" id="CM056796">
    <property type="protein sequence ID" value="KAJ8713833.1"/>
    <property type="molecule type" value="Genomic_DNA"/>
</dbReference>
<organism evidence="1 2">
    <name type="scientific">Mythimna loreyi</name>
    <dbReference type="NCBI Taxonomy" id="667449"/>
    <lineage>
        <taxon>Eukaryota</taxon>
        <taxon>Metazoa</taxon>
        <taxon>Ecdysozoa</taxon>
        <taxon>Arthropoda</taxon>
        <taxon>Hexapoda</taxon>
        <taxon>Insecta</taxon>
        <taxon>Pterygota</taxon>
        <taxon>Neoptera</taxon>
        <taxon>Endopterygota</taxon>
        <taxon>Lepidoptera</taxon>
        <taxon>Glossata</taxon>
        <taxon>Ditrysia</taxon>
        <taxon>Noctuoidea</taxon>
        <taxon>Noctuidae</taxon>
        <taxon>Noctuinae</taxon>
        <taxon>Hadenini</taxon>
        <taxon>Mythimna</taxon>
    </lineage>
</organism>
<comment type="caution">
    <text evidence="1">The sequence shown here is derived from an EMBL/GenBank/DDBJ whole genome shotgun (WGS) entry which is preliminary data.</text>
</comment>
<name>A0ACC2QDP3_9NEOP</name>
<evidence type="ECO:0000313" key="2">
    <source>
        <dbReference type="Proteomes" id="UP001231649"/>
    </source>
</evidence>
<dbReference type="Proteomes" id="UP001231649">
    <property type="component" value="Chromosome 20"/>
</dbReference>
<protein>
    <submittedName>
        <fullName evidence="1">Uncharacterized protein</fullName>
    </submittedName>
</protein>
<accession>A0ACC2QDP3</accession>
<proteinExistence type="predicted"/>